<dbReference type="InterPro" id="IPR038693">
    <property type="entry name" value="PaaB_sf"/>
</dbReference>
<keyword evidence="2" id="KW-1185">Reference proteome</keyword>
<name>A0A128EZF1_9GAMM</name>
<gene>
    <name evidence="1" type="primary">paaB</name>
    <name evidence="1" type="ORF">GMA8713_01193</name>
</gene>
<dbReference type="OrthoDB" id="8593533at2"/>
<dbReference type="Gene3D" id="3.10.20.520">
    <property type="entry name" value="Phenylacetic acid degradation B"/>
    <property type="match status" value="1"/>
</dbReference>
<dbReference type="Proteomes" id="UP000073601">
    <property type="component" value="Unassembled WGS sequence"/>
</dbReference>
<accession>A0A128EZF1</accession>
<dbReference type="NCBIfam" id="TIGR02157">
    <property type="entry name" value="PA_CoA_Oxy2"/>
    <property type="match status" value="1"/>
</dbReference>
<dbReference type="Pfam" id="PF06243">
    <property type="entry name" value="PaaB"/>
    <property type="match status" value="1"/>
</dbReference>
<dbReference type="InterPro" id="IPR009359">
    <property type="entry name" value="PaaB"/>
</dbReference>
<dbReference type="RefSeq" id="WP_062706794.1">
    <property type="nucleotide sequence ID" value="NZ_CAWRCI010000008.1"/>
</dbReference>
<proteinExistence type="predicted"/>
<dbReference type="AlphaFoldDB" id="A0A128EZF1"/>
<evidence type="ECO:0000313" key="1">
    <source>
        <dbReference type="EMBL" id="CZF79939.1"/>
    </source>
</evidence>
<dbReference type="PIRSF" id="PIRSF030200">
    <property type="entry name" value="PaaB"/>
    <property type="match status" value="1"/>
</dbReference>
<dbReference type="EMBL" id="FIZY01000008">
    <property type="protein sequence ID" value="CZF79939.1"/>
    <property type="molecule type" value="Genomic_DNA"/>
</dbReference>
<reference evidence="2" key="1">
    <citation type="submission" date="2016-02" db="EMBL/GenBank/DDBJ databases">
        <authorList>
            <person name="Rodrigo-Torres Lidia"/>
            <person name="Arahal R.David."/>
        </authorList>
    </citation>
    <scope>NUCLEOTIDE SEQUENCE [LARGE SCALE GENOMIC DNA]</scope>
    <source>
        <strain evidence="2">CECT 8713</strain>
    </source>
</reference>
<organism evidence="1 2">
    <name type="scientific">Grimontia marina</name>
    <dbReference type="NCBI Taxonomy" id="646534"/>
    <lineage>
        <taxon>Bacteria</taxon>
        <taxon>Pseudomonadati</taxon>
        <taxon>Pseudomonadota</taxon>
        <taxon>Gammaproteobacteria</taxon>
        <taxon>Vibrionales</taxon>
        <taxon>Vibrionaceae</taxon>
        <taxon>Grimontia</taxon>
    </lineage>
</organism>
<sequence>MTLVNLELFEVFVRGKRGLDHKHVGSLHAEDAAHALQYARDCYTRRSEGVSIWVVRSADISASQEDDNEAFFDPSDDKPYRHATYYPLPKEVGNM</sequence>
<evidence type="ECO:0000313" key="2">
    <source>
        <dbReference type="Proteomes" id="UP000073601"/>
    </source>
</evidence>
<protein>
    <submittedName>
        <fullName evidence="1">1,2-phenylacetyl-CoA epoxidase, subunit B</fullName>
    </submittedName>
</protein>